<evidence type="ECO:0000313" key="7">
    <source>
        <dbReference type="EMBL" id="SET30468.1"/>
    </source>
</evidence>
<dbReference type="PROSITE" id="PS00688">
    <property type="entry name" value="SIGMA54_INTERACT_3"/>
    <property type="match status" value="1"/>
</dbReference>
<reference evidence="8" key="1">
    <citation type="submission" date="2016-10" db="EMBL/GenBank/DDBJ databases">
        <authorList>
            <person name="Varghese N."/>
            <person name="Submissions S."/>
        </authorList>
    </citation>
    <scope>NUCLEOTIDE SEQUENCE [LARGE SCALE GENOMIC DNA]</scope>
    <source>
        <strain evidence="8">CGMCC 1.6489</strain>
    </source>
</reference>
<dbReference type="InterPro" id="IPR003593">
    <property type="entry name" value="AAA+_ATPase"/>
</dbReference>
<dbReference type="GO" id="GO:0006355">
    <property type="term" value="P:regulation of DNA-templated transcription"/>
    <property type="evidence" value="ECO:0007669"/>
    <property type="project" value="InterPro"/>
</dbReference>
<dbReference type="InterPro" id="IPR058031">
    <property type="entry name" value="AAA_lid_NorR"/>
</dbReference>
<gene>
    <name evidence="7" type="ORF">SAMN04487962_1075</name>
</gene>
<dbReference type="OrthoDB" id="9804019at2"/>
<evidence type="ECO:0000256" key="4">
    <source>
        <dbReference type="ARBA" id="ARBA00023163"/>
    </source>
</evidence>
<evidence type="ECO:0000259" key="6">
    <source>
        <dbReference type="PROSITE" id="PS50112"/>
    </source>
</evidence>
<dbReference type="Pfam" id="PF25601">
    <property type="entry name" value="AAA_lid_14"/>
    <property type="match status" value="1"/>
</dbReference>
<keyword evidence="4" id="KW-0804">Transcription</keyword>
<dbReference type="InterPro" id="IPR002197">
    <property type="entry name" value="HTH_Fis"/>
</dbReference>
<dbReference type="InterPro" id="IPR009057">
    <property type="entry name" value="Homeodomain-like_sf"/>
</dbReference>
<dbReference type="Pfam" id="PF00989">
    <property type="entry name" value="PAS"/>
    <property type="match status" value="1"/>
</dbReference>
<dbReference type="InterPro" id="IPR002078">
    <property type="entry name" value="Sigma_54_int"/>
</dbReference>
<dbReference type="InterPro" id="IPR000014">
    <property type="entry name" value="PAS"/>
</dbReference>
<keyword evidence="8" id="KW-1185">Reference proteome</keyword>
<dbReference type="InterPro" id="IPR013767">
    <property type="entry name" value="PAS_fold"/>
</dbReference>
<evidence type="ECO:0000256" key="1">
    <source>
        <dbReference type="ARBA" id="ARBA00022741"/>
    </source>
</evidence>
<dbReference type="PRINTS" id="PR01590">
    <property type="entry name" value="HTHFIS"/>
</dbReference>
<accession>A0A1I0DDR8</accession>
<dbReference type="SMART" id="SM00091">
    <property type="entry name" value="PAS"/>
    <property type="match status" value="1"/>
</dbReference>
<dbReference type="PROSITE" id="PS00675">
    <property type="entry name" value="SIGMA54_INTERACT_1"/>
    <property type="match status" value="1"/>
</dbReference>
<sequence length="490" mass="52815">MSSEAYEPGRIQGLTREMIDALMAMFEKASAGAIAVDRESRITWINDSYCQLLGKRQSDIIGQPVRRIIPHSRMPEVVESGDPLLLDIMEHEGQQLVVTRLPWYDGQGDANGAIACVLYDDLQPLTPLVARYRRLHQDLQAARKALARRLRSARYSLSDFVGATPQALEVKRKARLAAGRDMPVLIRGETGTGKEVLAQAIHAASRRAENPFVAVNVAAVPETLLEAEFFGVAPGAFTGASKYRDGRFQLAHSGTLFLDEVGDMPLPMQAKLLRALQEGEVEPLGSGQVQSVDVRVIAATSRDLPAMIAAGQFRSDLYYRLNVLEILVPPLRERPADLGILCEGLLAELAGGAGPEAGITREALELLGRHSWPGNVRELRNVLERALTLAEDASVLDVRALAQALPRLGTAETGRNPGVGPGDAAALPVRPLADVLARAEADAITAALDATGGNRTRAARLLGVSRSALYERLGRMSCKPDTCPGSRTPD</sequence>
<keyword evidence="3" id="KW-0805">Transcription regulation</keyword>
<evidence type="ECO:0000259" key="5">
    <source>
        <dbReference type="PROSITE" id="PS50045"/>
    </source>
</evidence>
<dbReference type="Gene3D" id="1.10.10.60">
    <property type="entry name" value="Homeodomain-like"/>
    <property type="match status" value="1"/>
</dbReference>
<keyword evidence="1" id="KW-0547">Nucleotide-binding</keyword>
<dbReference type="SUPFAM" id="SSF46689">
    <property type="entry name" value="Homeodomain-like"/>
    <property type="match status" value="1"/>
</dbReference>
<dbReference type="PANTHER" id="PTHR32071">
    <property type="entry name" value="TRANSCRIPTIONAL REGULATORY PROTEIN"/>
    <property type="match status" value="1"/>
</dbReference>
<dbReference type="FunFam" id="3.40.50.300:FF:000006">
    <property type="entry name" value="DNA-binding transcriptional regulator NtrC"/>
    <property type="match status" value="1"/>
</dbReference>
<dbReference type="SMART" id="SM00382">
    <property type="entry name" value="AAA"/>
    <property type="match status" value="1"/>
</dbReference>
<dbReference type="CDD" id="cd00009">
    <property type="entry name" value="AAA"/>
    <property type="match status" value="1"/>
</dbReference>
<name>A0A1I0DDR8_9GAMM</name>
<dbReference type="InterPro" id="IPR025662">
    <property type="entry name" value="Sigma_54_int_dom_ATP-bd_1"/>
</dbReference>
<dbReference type="InterPro" id="IPR035965">
    <property type="entry name" value="PAS-like_dom_sf"/>
</dbReference>
<dbReference type="RefSeq" id="WP_091850602.1">
    <property type="nucleotide sequence ID" value="NZ_FOHZ01000007.1"/>
</dbReference>
<dbReference type="Gene3D" id="3.40.50.300">
    <property type="entry name" value="P-loop containing nucleotide triphosphate hydrolases"/>
    <property type="match status" value="1"/>
</dbReference>
<dbReference type="Gene3D" id="1.10.8.60">
    <property type="match status" value="1"/>
</dbReference>
<dbReference type="GO" id="GO:0043565">
    <property type="term" value="F:sequence-specific DNA binding"/>
    <property type="evidence" value="ECO:0007669"/>
    <property type="project" value="InterPro"/>
</dbReference>
<dbReference type="Gene3D" id="3.30.450.20">
    <property type="entry name" value="PAS domain"/>
    <property type="match status" value="1"/>
</dbReference>
<dbReference type="Pfam" id="PF02954">
    <property type="entry name" value="HTH_8"/>
    <property type="match status" value="1"/>
</dbReference>
<dbReference type="EMBL" id="FOHZ01000007">
    <property type="protein sequence ID" value="SET30468.1"/>
    <property type="molecule type" value="Genomic_DNA"/>
</dbReference>
<evidence type="ECO:0000313" key="8">
    <source>
        <dbReference type="Proteomes" id="UP000198762"/>
    </source>
</evidence>
<dbReference type="SUPFAM" id="SSF55785">
    <property type="entry name" value="PYP-like sensor domain (PAS domain)"/>
    <property type="match status" value="1"/>
</dbReference>
<dbReference type="PANTHER" id="PTHR32071:SF99">
    <property type="entry name" value="TRANSCRIPTIONAL REGULATORY PROTEIN"/>
    <property type="match status" value="1"/>
</dbReference>
<dbReference type="InterPro" id="IPR025944">
    <property type="entry name" value="Sigma_54_int_dom_CS"/>
</dbReference>
<proteinExistence type="predicted"/>
<dbReference type="SUPFAM" id="SSF52540">
    <property type="entry name" value="P-loop containing nucleoside triphosphate hydrolases"/>
    <property type="match status" value="1"/>
</dbReference>
<dbReference type="NCBIfam" id="TIGR00229">
    <property type="entry name" value="sensory_box"/>
    <property type="match status" value="1"/>
</dbReference>
<dbReference type="PROSITE" id="PS50045">
    <property type="entry name" value="SIGMA54_INTERACT_4"/>
    <property type="match status" value="1"/>
</dbReference>
<feature type="domain" description="Sigma-54 factor interaction" evidence="5">
    <location>
        <begin position="160"/>
        <end position="388"/>
    </location>
</feature>
<dbReference type="PROSITE" id="PS50112">
    <property type="entry name" value="PAS"/>
    <property type="match status" value="1"/>
</dbReference>
<dbReference type="STRING" id="430453.SAMN04487962_1075"/>
<dbReference type="InterPro" id="IPR027417">
    <property type="entry name" value="P-loop_NTPase"/>
</dbReference>
<protein>
    <submittedName>
        <fullName evidence="7">PAS domain S-box-containing protein</fullName>
    </submittedName>
</protein>
<dbReference type="AlphaFoldDB" id="A0A1I0DDR8"/>
<keyword evidence="2" id="KW-0067">ATP-binding</keyword>
<evidence type="ECO:0000256" key="3">
    <source>
        <dbReference type="ARBA" id="ARBA00023015"/>
    </source>
</evidence>
<dbReference type="CDD" id="cd00130">
    <property type="entry name" value="PAS"/>
    <property type="match status" value="1"/>
</dbReference>
<dbReference type="Proteomes" id="UP000198762">
    <property type="component" value="Unassembled WGS sequence"/>
</dbReference>
<organism evidence="7 8">
    <name type="scientific">Marinobacter segnicrescens</name>
    <dbReference type="NCBI Taxonomy" id="430453"/>
    <lineage>
        <taxon>Bacteria</taxon>
        <taxon>Pseudomonadati</taxon>
        <taxon>Pseudomonadota</taxon>
        <taxon>Gammaproteobacteria</taxon>
        <taxon>Pseudomonadales</taxon>
        <taxon>Marinobacteraceae</taxon>
        <taxon>Marinobacter</taxon>
    </lineage>
</organism>
<dbReference type="Pfam" id="PF00158">
    <property type="entry name" value="Sigma54_activat"/>
    <property type="match status" value="1"/>
</dbReference>
<dbReference type="GO" id="GO:0005524">
    <property type="term" value="F:ATP binding"/>
    <property type="evidence" value="ECO:0007669"/>
    <property type="project" value="UniProtKB-KW"/>
</dbReference>
<evidence type="ECO:0000256" key="2">
    <source>
        <dbReference type="ARBA" id="ARBA00022840"/>
    </source>
</evidence>
<feature type="domain" description="PAS" evidence="6">
    <location>
        <begin position="18"/>
        <end position="92"/>
    </location>
</feature>